<dbReference type="Proteomes" id="UP000703269">
    <property type="component" value="Unassembled WGS sequence"/>
</dbReference>
<dbReference type="OrthoDB" id="3212455at2759"/>
<reference evidence="1 2" key="1">
    <citation type="submission" date="2021-08" db="EMBL/GenBank/DDBJ databases">
        <title>Draft Genome Sequence of Phanerochaete sordida strain YK-624.</title>
        <authorList>
            <person name="Mori T."/>
            <person name="Dohra H."/>
            <person name="Suzuki T."/>
            <person name="Kawagishi H."/>
            <person name="Hirai H."/>
        </authorList>
    </citation>
    <scope>NUCLEOTIDE SEQUENCE [LARGE SCALE GENOMIC DNA]</scope>
    <source>
        <strain evidence="1 2">YK-624</strain>
    </source>
</reference>
<dbReference type="EMBL" id="BPQB01000020">
    <property type="protein sequence ID" value="GJE91153.1"/>
    <property type="molecule type" value="Genomic_DNA"/>
</dbReference>
<evidence type="ECO:0000313" key="1">
    <source>
        <dbReference type="EMBL" id="GJE91153.1"/>
    </source>
</evidence>
<name>A0A9P3LE60_9APHY</name>
<keyword evidence="2" id="KW-1185">Reference proteome</keyword>
<protein>
    <submittedName>
        <fullName evidence="1">Uncharacterized protein</fullName>
    </submittedName>
</protein>
<gene>
    <name evidence="1" type="ORF">PsYK624_073020</name>
</gene>
<comment type="caution">
    <text evidence="1">The sequence shown here is derived from an EMBL/GenBank/DDBJ whole genome shotgun (WGS) entry which is preliminary data.</text>
</comment>
<accession>A0A9P3LE60</accession>
<proteinExistence type="predicted"/>
<sequence length="113" mass="12454">MPSMEQGCIAVALVQRQVTLVHAARTHRHSDAFLDVHTYTPLAPRVFLRAAVPEARIAPADVLRVLPAAAPDAGVLELAPRAYAEFVALSARTQARYERLFCAMAEHGRARRR</sequence>
<dbReference type="AlphaFoldDB" id="A0A9P3LE60"/>
<evidence type="ECO:0000313" key="2">
    <source>
        <dbReference type="Proteomes" id="UP000703269"/>
    </source>
</evidence>
<organism evidence="1 2">
    <name type="scientific">Phanerochaete sordida</name>
    <dbReference type="NCBI Taxonomy" id="48140"/>
    <lineage>
        <taxon>Eukaryota</taxon>
        <taxon>Fungi</taxon>
        <taxon>Dikarya</taxon>
        <taxon>Basidiomycota</taxon>
        <taxon>Agaricomycotina</taxon>
        <taxon>Agaricomycetes</taxon>
        <taxon>Polyporales</taxon>
        <taxon>Phanerochaetaceae</taxon>
        <taxon>Phanerochaete</taxon>
    </lineage>
</organism>